<organism evidence="2 3">
    <name type="scientific">Putridiphycobacter roseus</name>
    <dbReference type="NCBI Taxonomy" id="2219161"/>
    <lineage>
        <taxon>Bacteria</taxon>
        <taxon>Pseudomonadati</taxon>
        <taxon>Bacteroidota</taxon>
        <taxon>Flavobacteriia</taxon>
        <taxon>Flavobacteriales</taxon>
        <taxon>Crocinitomicaceae</taxon>
        <taxon>Putridiphycobacter</taxon>
    </lineage>
</organism>
<accession>A0A2W1MXF4</accession>
<name>A0A2W1MXF4_9FLAO</name>
<dbReference type="EMBL" id="QKSB01000012">
    <property type="protein sequence ID" value="PZE16054.1"/>
    <property type="molecule type" value="Genomic_DNA"/>
</dbReference>
<feature type="domain" description="DUF5777" evidence="1">
    <location>
        <begin position="29"/>
        <end position="281"/>
    </location>
</feature>
<sequence length="283" mass="31930">MKKFWILLFLSSYFVSGQSEDKEKVWDTFESTRGLFNHSTEMLYKRQFEFIVAHKFGDIAGPGAVGRWFGLDDLADVRIAFEYGLSDKFNVGLGRSKGVGVIKQVADGYVKYRILQQDNQSPLSLTWVSSLAFSYAKASSNPTAENAFNNFLDRLIYTHQLMGSRKLNDHFSLQLSVGVNHRNFVLFEEVNTVGFIGVTARGRFNPLLGVLVEYNHILNKNASSENKDPLSLGLELLTGGHAFTFIISNARGVNENLFIPSTDDNWLKGQFRLGFSITRKFKV</sequence>
<dbReference type="Pfam" id="PF19089">
    <property type="entry name" value="DUF5777"/>
    <property type="match status" value="1"/>
</dbReference>
<dbReference type="AlphaFoldDB" id="A0A2W1MXF4"/>
<evidence type="ECO:0000313" key="2">
    <source>
        <dbReference type="EMBL" id="PZE16054.1"/>
    </source>
</evidence>
<protein>
    <recommendedName>
        <fullName evidence="1">DUF5777 domain-containing protein</fullName>
    </recommendedName>
</protein>
<dbReference type="InterPro" id="IPR045916">
    <property type="entry name" value="DUF5777"/>
</dbReference>
<proteinExistence type="predicted"/>
<reference evidence="2 3" key="1">
    <citation type="submission" date="2018-06" db="EMBL/GenBank/DDBJ databases">
        <title>The draft genome sequence of Crocinitomix sp. SM1701.</title>
        <authorList>
            <person name="Zhang X."/>
        </authorList>
    </citation>
    <scope>NUCLEOTIDE SEQUENCE [LARGE SCALE GENOMIC DNA]</scope>
    <source>
        <strain evidence="2 3">SM1701</strain>
    </source>
</reference>
<keyword evidence="3" id="KW-1185">Reference proteome</keyword>
<dbReference type="RefSeq" id="WP_111064263.1">
    <property type="nucleotide sequence ID" value="NZ_JBHUCU010000001.1"/>
</dbReference>
<dbReference type="OrthoDB" id="1117410at2"/>
<gene>
    <name evidence="2" type="ORF">DNU06_14735</name>
</gene>
<dbReference type="Proteomes" id="UP000249248">
    <property type="component" value="Unassembled WGS sequence"/>
</dbReference>
<comment type="caution">
    <text evidence="2">The sequence shown here is derived from an EMBL/GenBank/DDBJ whole genome shotgun (WGS) entry which is preliminary data.</text>
</comment>
<evidence type="ECO:0000259" key="1">
    <source>
        <dbReference type="Pfam" id="PF19089"/>
    </source>
</evidence>
<evidence type="ECO:0000313" key="3">
    <source>
        <dbReference type="Proteomes" id="UP000249248"/>
    </source>
</evidence>